<evidence type="ECO:0000313" key="2">
    <source>
        <dbReference type="Proteomes" id="UP000634136"/>
    </source>
</evidence>
<dbReference type="AlphaFoldDB" id="A0A834WBV2"/>
<accession>A0A834WBV2</accession>
<proteinExistence type="predicted"/>
<dbReference type="Proteomes" id="UP000634136">
    <property type="component" value="Unassembled WGS sequence"/>
</dbReference>
<protein>
    <submittedName>
        <fullName evidence="1">Uncharacterized protein</fullName>
    </submittedName>
</protein>
<name>A0A834WBV2_9FABA</name>
<organism evidence="1 2">
    <name type="scientific">Senna tora</name>
    <dbReference type="NCBI Taxonomy" id="362788"/>
    <lineage>
        <taxon>Eukaryota</taxon>
        <taxon>Viridiplantae</taxon>
        <taxon>Streptophyta</taxon>
        <taxon>Embryophyta</taxon>
        <taxon>Tracheophyta</taxon>
        <taxon>Spermatophyta</taxon>
        <taxon>Magnoliopsida</taxon>
        <taxon>eudicotyledons</taxon>
        <taxon>Gunneridae</taxon>
        <taxon>Pentapetalae</taxon>
        <taxon>rosids</taxon>
        <taxon>fabids</taxon>
        <taxon>Fabales</taxon>
        <taxon>Fabaceae</taxon>
        <taxon>Caesalpinioideae</taxon>
        <taxon>Cassia clade</taxon>
        <taxon>Senna</taxon>
    </lineage>
</organism>
<gene>
    <name evidence="1" type="ORF">G2W53_032480</name>
</gene>
<comment type="caution">
    <text evidence="1">The sequence shown here is derived from an EMBL/GenBank/DDBJ whole genome shotgun (WGS) entry which is preliminary data.</text>
</comment>
<keyword evidence="2" id="KW-1185">Reference proteome</keyword>
<dbReference type="EMBL" id="JAAIUW010000010">
    <property type="protein sequence ID" value="KAF7811504.1"/>
    <property type="molecule type" value="Genomic_DNA"/>
</dbReference>
<sequence length="76" mass="8231">MEDLEDCTVGEISINGRVETQWKASMDALEHDSGMGTRRTILCMNVDELKPLTSVITLPIASLYSLSAAINLSSST</sequence>
<reference evidence="1" key="1">
    <citation type="submission" date="2020-09" db="EMBL/GenBank/DDBJ databases">
        <title>Genome-Enabled Discovery of Anthraquinone Biosynthesis in Senna tora.</title>
        <authorList>
            <person name="Kang S.-H."/>
            <person name="Pandey R.P."/>
            <person name="Lee C.-M."/>
            <person name="Sim J.-S."/>
            <person name="Jeong J.-T."/>
            <person name="Choi B.-S."/>
            <person name="Jung M."/>
            <person name="Ginzburg D."/>
            <person name="Zhao K."/>
            <person name="Won S.Y."/>
            <person name="Oh T.-J."/>
            <person name="Yu Y."/>
            <person name="Kim N.-H."/>
            <person name="Lee O.R."/>
            <person name="Lee T.-H."/>
            <person name="Bashyal P."/>
            <person name="Kim T.-S."/>
            <person name="Lee W.-H."/>
            <person name="Kawkins C."/>
            <person name="Kim C.-K."/>
            <person name="Kim J.S."/>
            <person name="Ahn B.O."/>
            <person name="Rhee S.Y."/>
            <person name="Sohng J.K."/>
        </authorList>
    </citation>
    <scope>NUCLEOTIDE SEQUENCE</scope>
    <source>
        <tissue evidence="1">Leaf</tissue>
    </source>
</reference>
<evidence type="ECO:0000313" key="1">
    <source>
        <dbReference type="EMBL" id="KAF7811504.1"/>
    </source>
</evidence>